<keyword evidence="5 9" id="KW-0418">Kinase</keyword>
<gene>
    <name evidence="9" type="primary">folK</name>
    <name evidence="9" type="ORF">CARN4_2301</name>
</gene>
<evidence type="ECO:0000259" key="8">
    <source>
        <dbReference type="PROSITE" id="PS00794"/>
    </source>
</evidence>
<accession>E6Q4J4</accession>
<proteinExistence type="predicted"/>
<dbReference type="GO" id="GO:0016301">
    <property type="term" value="F:kinase activity"/>
    <property type="evidence" value="ECO:0007669"/>
    <property type="project" value="UniProtKB-KW"/>
</dbReference>
<dbReference type="Gene3D" id="3.30.70.560">
    <property type="entry name" value="7,8-Dihydro-6-hydroxymethylpterin-pyrophosphokinase HPPK"/>
    <property type="match status" value="1"/>
</dbReference>
<dbReference type="InterPro" id="IPR035907">
    <property type="entry name" value="Hppk_sf"/>
</dbReference>
<dbReference type="Pfam" id="PF01288">
    <property type="entry name" value="HPPK"/>
    <property type="match status" value="1"/>
</dbReference>
<evidence type="ECO:0000256" key="3">
    <source>
        <dbReference type="ARBA" id="ARBA00022679"/>
    </source>
</evidence>
<dbReference type="PANTHER" id="PTHR43071:SF1">
    <property type="entry name" value="2-AMINO-4-HYDROXY-6-HYDROXYMETHYLDIHYDROPTERIDINE PYROPHOSPHOKINASE"/>
    <property type="match status" value="1"/>
</dbReference>
<evidence type="ECO:0000256" key="5">
    <source>
        <dbReference type="ARBA" id="ARBA00022777"/>
    </source>
</evidence>
<reference evidence="9" key="1">
    <citation type="submission" date="2009-10" db="EMBL/GenBank/DDBJ databases">
        <title>Diversity of trophic interactions inside an arsenic-rich microbial ecosystem.</title>
        <authorList>
            <person name="Bertin P.N."/>
            <person name="Heinrich-Salmeron A."/>
            <person name="Pelletier E."/>
            <person name="Goulhen-Chollet F."/>
            <person name="Arsene-Ploetze F."/>
            <person name="Gallien S."/>
            <person name="Calteau A."/>
            <person name="Vallenet D."/>
            <person name="Casiot C."/>
            <person name="Chane-Woon-Ming B."/>
            <person name="Giloteaux L."/>
            <person name="Barakat M."/>
            <person name="Bonnefoy V."/>
            <person name="Bruneel O."/>
            <person name="Chandler M."/>
            <person name="Cleiss J."/>
            <person name="Duran R."/>
            <person name="Elbaz-Poulichet F."/>
            <person name="Fonknechten N."/>
            <person name="Lauga B."/>
            <person name="Mornico D."/>
            <person name="Ortet P."/>
            <person name="Schaeffer C."/>
            <person name="Siguier P."/>
            <person name="Alexander Thil Smith A."/>
            <person name="Van Dorsselaer A."/>
            <person name="Weissenbach J."/>
            <person name="Medigue C."/>
            <person name="Le Paslier D."/>
        </authorList>
    </citation>
    <scope>NUCLEOTIDE SEQUENCE</scope>
</reference>
<comment type="caution">
    <text evidence="9">The sequence shown here is derived from an EMBL/GenBank/DDBJ whole genome shotgun (WGS) entry which is preliminary data.</text>
</comment>
<comment type="pathway">
    <text evidence="1">Cofactor biosynthesis; tetrahydrofolate biosynthesis; 2-amino-4-hydroxy-6-hydroxymethyl-7,8-dihydropteridine diphosphate from 7,8-dihydroneopterin triphosphate: step 4/4.</text>
</comment>
<evidence type="ECO:0000256" key="2">
    <source>
        <dbReference type="ARBA" id="ARBA00013253"/>
    </source>
</evidence>
<evidence type="ECO:0000256" key="7">
    <source>
        <dbReference type="ARBA" id="ARBA00022909"/>
    </source>
</evidence>
<dbReference type="NCBIfam" id="TIGR01498">
    <property type="entry name" value="folK"/>
    <property type="match status" value="1"/>
</dbReference>
<dbReference type="PANTHER" id="PTHR43071">
    <property type="entry name" value="2-AMINO-4-HYDROXY-6-HYDROXYMETHYLDIHYDROPTERIDINE PYROPHOSPHOKINASE"/>
    <property type="match status" value="1"/>
</dbReference>
<dbReference type="UniPathway" id="UPA00077">
    <property type="reaction ID" value="UER00155"/>
</dbReference>
<dbReference type="GO" id="GO:0005524">
    <property type="term" value="F:ATP binding"/>
    <property type="evidence" value="ECO:0007669"/>
    <property type="project" value="UniProtKB-KW"/>
</dbReference>
<dbReference type="InterPro" id="IPR000550">
    <property type="entry name" value="Hppk"/>
</dbReference>
<evidence type="ECO:0000313" key="9">
    <source>
        <dbReference type="EMBL" id="CBI02105.1"/>
    </source>
</evidence>
<sequence length="157" mass="17303">MMALATIGVGANLGASSTNVERAIEALRDLGVLTARSSLYRSAPWGKRDQPEFINAVARIETALSPHALLAALQAIERRLGRVPGERWGPRAIDLDILLYDDLGFEDDALRIPHRDLFERAFVLVPLAEIDPSFAPWRDALPLVERATVERIVVPAE</sequence>
<name>E6Q4J4_9ZZZZ</name>
<dbReference type="GO" id="GO:0046656">
    <property type="term" value="P:folic acid biosynthetic process"/>
    <property type="evidence" value="ECO:0007669"/>
    <property type="project" value="UniProtKB-KW"/>
</dbReference>
<evidence type="ECO:0000256" key="4">
    <source>
        <dbReference type="ARBA" id="ARBA00022741"/>
    </source>
</evidence>
<dbReference type="EC" id="2.7.6.3" evidence="2"/>
<evidence type="ECO:0000256" key="6">
    <source>
        <dbReference type="ARBA" id="ARBA00022840"/>
    </source>
</evidence>
<dbReference type="EMBL" id="CABO01000029">
    <property type="protein sequence ID" value="CBI02105.1"/>
    <property type="molecule type" value="Genomic_DNA"/>
</dbReference>
<keyword evidence="3 9" id="KW-0808">Transferase</keyword>
<keyword evidence="6" id="KW-0067">ATP-binding</keyword>
<dbReference type="SUPFAM" id="SSF55083">
    <property type="entry name" value="6-hydroxymethyl-7,8-dihydropterin pyrophosphokinase, HPPK"/>
    <property type="match status" value="1"/>
</dbReference>
<feature type="domain" description="7,8-dihydro-6-hydroxymethylpterin-pyrophosphokinase" evidence="8">
    <location>
        <begin position="87"/>
        <end position="98"/>
    </location>
</feature>
<evidence type="ECO:0000256" key="1">
    <source>
        <dbReference type="ARBA" id="ARBA00005051"/>
    </source>
</evidence>
<protein>
    <recommendedName>
        <fullName evidence="2">2-amino-4-hydroxy-6-hydroxymethyldihydropteridine diphosphokinase</fullName>
        <ecNumber evidence="2">2.7.6.3</ecNumber>
    </recommendedName>
</protein>
<keyword evidence="4" id="KW-0547">Nucleotide-binding</keyword>
<organism evidence="9">
    <name type="scientific">mine drainage metagenome</name>
    <dbReference type="NCBI Taxonomy" id="410659"/>
    <lineage>
        <taxon>unclassified sequences</taxon>
        <taxon>metagenomes</taxon>
        <taxon>ecological metagenomes</taxon>
    </lineage>
</organism>
<dbReference type="CDD" id="cd00483">
    <property type="entry name" value="HPPK"/>
    <property type="match status" value="1"/>
</dbReference>
<dbReference type="PROSITE" id="PS00794">
    <property type="entry name" value="HPPK"/>
    <property type="match status" value="1"/>
</dbReference>
<dbReference type="GO" id="GO:0046654">
    <property type="term" value="P:tetrahydrofolate biosynthetic process"/>
    <property type="evidence" value="ECO:0007669"/>
    <property type="project" value="UniProtKB-UniPathway"/>
</dbReference>
<dbReference type="GO" id="GO:0003848">
    <property type="term" value="F:2-amino-4-hydroxy-6-hydroxymethyldihydropteridine diphosphokinase activity"/>
    <property type="evidence" value="ECO:0007669"/>
    <property type="project" value="UniProtKB-EC"/>
</dbReference>
<keyword evidence="7" id="KW-0289">Folate biosynthesis</keyword>
<dbReference type="AlphaFoldDB" id="E6Q4J4"/>